<organism evidence="2 3">
    <name type="scientific">Trichonephila clavipes</name>
    <name type="common">Golden silk orbweaver</name>
    <name type="synonym">Nephila clavipes</name>
    <dbReference type="NCBI Taxonomy" id="2585209"/>
    <lineage>
        <taxon>Eukaryota</taxon>
        <taxon>Metazoa</taxon>
        <taxon>Ecdysozoa</taxon>
        <taxon>Arthropoda</taxon>
        <taxon>Chelicerata</taxon>
        <taxon>Arachnida</taxon>
        <taxon>Araneae</taxon>
        <taxon>Araneomorphae</taxon>
        <taxon>Entelegynae</taxon>
        <taxon>Araneoidea</taxon>
        <taxon>Nephilidae</taxon>
        <taxon>Trichonephila</taxon>
    </lineage>
</organism>
<dbReference type="Proteomes" id="UP000887159">
    <property type="component" value="Unassembled WGS sequence"/>
</dbReference>
<protein>
    <submittedName>
        <fullName evidence="2">Uncharacterized protein</fullName>
    </submittedName>
</protein>
<feature type="region of interest" description="Disordered" evidence="1">
    <location>
        <begin position="35"/>
        <end position="57"/>
    </location>
</feature>
<evidence type="ECO:0000313" key="2">
    <source>
        <dbReference type="EMBL" id="GFY32972.1"/>
    </source>
</evidence>
<sequence>MRSGPKAPQKRSLWGTIPSLHYSISVKNVELSIMPPQTSKPGPTSFRDLSGIKPCPDLSPISRPSEYEMTLIRKKDSTPLMRCTVSVLPKRFY</sequence>
<reference evidence="2" key="1">
    <citation type="submission" date="2020-08" db="EMBL/GenBank/DDBJ databases">
        <title>Multicomponent nature underlies the extraordinary mechanical properties of spider dragline silk.</title>
        <authorList>
            <person name="Kono N."/>
            <person name="Nakamura H."/>
            <person name="Mori M."/>
            <person name="Yoshida Y."/>
            <person name="Ohtoshi R."/>
            <person name="Malay A.D."/>
            <person name="Moran D.A.P."/>
            <person name="Tomita M."/>
            <person name="Numata K."/>
            <person name="Arakawa K."/>
        </authorList>
    </citation>
    <scope>NUCLEOTIDE SEQUENCE</scope>
</reference>
<keyword evidence="3" id="KW-1185">Reference proteome</keyword>
<comment type="caution">
    <text evidence="2">The sequence shown here is derived from an EMBL/GenBank/DDBJ whole genome shotgun (WGS) entry which is preliminary data.</text>
</comment>
<name>A0A8X7BJR9_TRICX</name>
<gene>
    <name evidence="2" type="ORF">TNCV_2877211</name>
</gene>
<accession>A0A8X7BJR9</accession>
<evidence type="ECO:0000256" key="1">
    <source>
        <dbReference type="SAM" id="MobiDB-lite"/>
    </source>
</evidence>
<dbReference type="AlphaFoldDB" id="A0A8X7BJR9"/>
<proteinExistence type="predicted"/>
<dbReference type="EMBL" id="BMAU01021406">
    <property type="protein sequence ID" value="GFY32972.1"/>
    <property type="molecule type" value="Genomic_DNA"/>
</dbReference>
<evidence type="ECO:0000313" key="3">
    <source>
        <dbReference type="Proteomes" id="UP000887159"/>
    </source>
</evidence>